<comment type="caution">
    <text evidence="2">The sequence shown here is derived from an EMBL/GenBank/DDBJ whole genome shotgun (WGS) entry which is preliminary data.</text>
</comment>
<keyword evidence="3" id="KW-1185">Reference proteome</keyword>
<dbReference type="EMBL" id="JAMXLR010000091">
    <property type="protein sequence ID" value="MCO6047255.1"/>
    <property type="molecule type" value="Genomic_DNA"/>
</dbReference>
<dbReference type="AlphaFoldDB" id="A0A9X2FE04"/>
<accession>A0A9X2FE04</accession>
<reference evidence="2" key="1">
    <citation type="submission" date="2022-06" db="EMBL/GenBank/DDBJ databases">
        <title>Aeoliella straminimaris, a novel planctomycete from sediments.</title>
        <authorList>
            <person name="Vitorino I.R."/>
            <person name="Lage O.M."/>
        </authorList>
    </citation>
    <scope>NUCLEOTIDE SEQUENCE</scope>
    <source>
        <strain evidence="2">ICT_H6.2</strain>
    </source>
</reference>
<evidence type="ECO:0000313" key="3">
    <source>
        <dbReference type="Proteomes" id="UP001155241"/>
    </source>
</evidence>
<feature type="compositionally biased region" description="Low complexity" evidence="1">
    <location>
        <begin position="194"/>
        <end position="208"/>
    </location>
</feature>
<dbReference type="Proteomes" id="UP001155241">
    <property type="component" value="Unassembled WGS sequence"/>
</dbReference>
<organism evidence="2 3">
    <name type="scientific">Aeoliella straminimaris</name>
    <dbReference type="NCBI Taxonomy" id="2954799"/>
    <lineage>
        <taxon>Bacteria</taxon>
        <taxon>Pseudomonadati</taxon>
        <taxon>Planctomycetota</taxon>
        <taxon>Planctomycetia</taxon>
        <taxon>Pirellulales</taxon>
        <taxon>Lacipirellulaceae</taxon>
        <taxon>Aeoliella</taxon>
    </lineage>
</organism>
<evidence type="ECO:0000313" key="2">
    <source>
        <dbReference type="EMBL" id="MCO6047255.1"/>
    </source>
</evidence>
<gene>
    <name evidence="2" type="ORF">NG895_25425</name>
</gene>
<protein>
    <submittedName>
        <fullName evidence="2">Uncharacterized protein</fullName>
    </submittedName>
</protein>
<feature type="region of interest" description="Disordered" evidence="1">
    <location>
        <begin position="192"/>
        <end position="258"/>
    </location>
</feature>
<evidence type="ECO:0000256" key="1">
    <source>
        <dbReference type="SAM" id="MobiDB-lite"/>
    </source>
</evidence>
<feature type="compositionally biased region" description="Basic and acidic residues" evidence="1">
    <location>
        <begin position="232"/>
        <end position="258"/>
    </location>
</feature>
<dbReference type="RefSeq" id="WP_252855368.1">
    <property type="nucleotide sequence ID" value="NZ_JAMXLR010000091.1"/>
</dbReference>
<sequence length="427" mass="46421">MHSRPARRPLIVYAVLLLAASGCSEKPEISSYDAPRKGGSAKENSPGDESRMIAAIFIRDNQAWFLKTMAPKQQVDKAADALHNFAESVALPEDQPAAIEWKVPEGWKEGPPRMMREATLLLPEGDVDVAISKLAFPGDLDDYLKMNINRWRGQLGLEPAEKMDEAAGVREIQVDGQTAWVFDAVGTSTGGGMMPPMMGGNAPFAGPTATPPPNGKPADEQPATTAEEEPAKEEPAAEPAAEKAESESKPKPKPKADQSRMIAAIYIRGDRAWFVKTLADKDQVDKVADELRTFAKWVKLPEDKPAEIEWNVPEGWQEGPERMMREATLQLPGGDVEVAISQLAFPGDRDEYLKLNINRWRGQLGLDPAEQMNEAAGVEDIEVDGEKAWLFDAVGNSAGGGMMPPMMRRAPFATPGAGATPPESEDE</sequence>
<proteinExistence type="predicted"/>
<dbReference type="PROSITE" id="PS51257">
    <property type="entry name" value="PROKAR_LIPOPROTEIN"/>
    <property type="match status" value="1"/>
</dbReference>
<feature type="region of interest" description="Disordered" evidence="1">
    <location>
        <begin position="405"/>
        <end position="427"/>
    </location>
</feature>
<feature type="region of interest" description="Disordered" evidence="1">
    <location>
        <begin position="26"/>
        <end position="47"/>
    </location>
</feature>
<name>A0A9X2FE04_9BACT</name>